<evidence type="ECO:0000256" key="3">
    <source>
        <dbReference type="ARBA" id="ARBA00022833"/>
    </source>
</evidence>
<dbReference type="PROSITE" id="PS50865">
    <property type="entry name" value="ZF_MYND_2"/>
    <property type="match status" value="1"/>
</dbReference>
<dbReference type="Proteomes" id="UP001187734">
    <property type="component" value="Unassembled WGS sequence"/>
</dbReference>
<evidence type="ECO:0000256" key="4">
    <source>
        <dbReference type="PROSITE-ProRule" id="PRU00134"/>
    </source>
</evidence>
<evidence type="ECO:0000259" key="5">
    <source>
        <dbReference type="PROSITE" id="PS50865"/>
    </source>
</evidence>
<evidence type="ECO:0000256" key="2">
    <source>
        <dbReference type="ARBA" id="ARBA00022771"/>
    </source>
</evidence>
<dbReference type="InterPro" id="IPR002893">
    <property type="entry name" value="Znf_MYND"/>
</dbReference>
<sequence>MANSPWPSNAMTVPVAVPSYLRDSGIPPKLSQDLAPCDIAASKTEVICIVCQKPGSLRCSGCHDAEYCSANCQHSDWDMHKLVCKKLSSFSSEPRPSKDHFRVMIFPYQASSPEFCWGVFKKDKLGSDELVIMHSTIYSWKAAMKGRYSGPDKFNLIVRALSRDNATQGKTLGHAVKTASWEPYHELKGHLDGFNETVLALAGPLSRRFYGPLVAFAYNVDSQFHFETMDDISAADFGALVDVFHNSDWNPTIARVERYPGKTISAIFLPDPFNVHRMGSPYTETISESPELSIRGIIGAQDTVVEVNITAALDSKQLCSHDSCDLDAVSIKQLCLNGRMFHAVLLGPLLLDLPWIGRIATITVDHGSFPIYRWQESRSRFLRRAVLLCYKLLGIEFVRQGDGIMVFNAFGVKISPLHLIAYDEFMFRQLQTDKSKRQLSKLGFLSFWNDLKSGEVKITNEIKKHQYSQLNFLEFWDDSKAGETNTMNHVELDFSKESCPYDCLADAKSVLTEDESQVFLYVRKLFRDPGFVRANQRDWLEILYDANVVVQDRKLGPAYWADELDKFFTDYLTSLVND</sequence>
<dbReference type="Pfam" id="PF01753">
    <property type="entry name" value="zf-MYND"/>
    <property type="match status" value="1"/>
</dbReference>
<feature type="domain" description="MYND-type" evidence="5">
    <location>
        <begin position="48"/>
        <end position="84"/>
    </location>
</feature>
<proteinExistence type="predicted"/>
<dbReference type="GO" id="GO:0008270">
    <property type="term" value="F:zinc ion binding"/>
    <property type="evidence" value="ECO:0007669"/>
    <property type="project" value="UniProtKB-KW"/>
</dbReference>
<comment type="caution">
    <text evidence="6">The sequence shown here is derived from an EMBL/GenBank/DDBJ whole genome shotgun (WGS) entry which is preliminary data.</text>
</comment>
<dbReference type="PROSITE" id="PS01360">
    <property type="entry name" value="ZF_MYND_1"/>
    <property type="match status" value="1"/>
</dbReference>
<keyword evidence="7" id="KW-1185">Reference proteome</keyword>
<evidence type="ECO:0000313" key="6">
    <source>
        <dbReference type="EMBL" id="SPJ74768.1"/>
    </source>
</evidence>
<evidence type="ECO:0000313" key="7">
    <source>
        <dbReference type="Proteomes" id="UP001187734"/>
    </source>
</evidence>
<reference evidence="6" key="1">
    <citation type="submission" date="2018-03" db="EMBL/GenBank/DDBJ databases">
        <authorList>
            <person name="Guldener U."/>
        </authorList>
    </citation>
    <scope>NUCLEOTIDE SEQUENCE</scope>
</reference>
<protein>
    <recommendedName>
        <fullName evidence="5">MYND-type domain-containing protein</fullName>
    </recommendedName>
</protein>
<accession>A0AAE8M725</accession>
<organism evidence="6 7">
    <name type="scientific">Fusarium torulosum</name>
    <dbReference type="NCBI Taxonomy" id="33205"/>
    <lineage>
        <taxon>Eukaryota</taxon>
        <taxon>Fungi</taxon>
        <taxon>Dikarya</taxon>
        <taxon>Ascomycota</taxon>
        <taxon>Pezizomycotina</taxon>
        <taxon>Sordariomycetes</taxon>
        <taxon>Hypocreomycetidae</taxon>
        <taxon>Hypocreales</taxon>
        <taxon>Nectriaceae</taxon>
        <taxon>Fusarium</taxon>
    </lineage>
</organism>
<dbReference type="AlphaFoldDB" id="A0AAE8M725"/>
<keyword evidence="2 4" id="KW-0863">Zinc-finger</keyword>
<dbReference type="EMBL" id="ONZP01000135">
    <property type="protein sequence ID" value="SPJ74768.1"/>
    <property type="molecule type" value="Genomic_DNA"/>
</dbReference>
<name>A0AAE8M725_9HYPO</name>
<dbReference type="SUPFAM" id="SSF144232">
    <property type="entry name" value="HIT/MYND zinc finger-like"/>
    <property type="match status" value="1"/>
</dbReference>
<keyword evidence="3" id="KW-0862">Zinc</keyword>
<gene>
    <name evidence="6" type="ORF">FTOL_04499</name>
</gene>
<dbReference type="Gene3D" id="6.10.140.2220">
    <property type="match status" value="1"/>
</dbReference>
<keyword evidence="1" id="KW-0479">Metal-binding</keyword>
<evidence type="ECO:0000256" key="1">
    <source>
        <dbReference type="ARBA" id="ARBA00022723"/>
    </source>
</evidence>